<dbReference type="InterPro" id="IPR022893">
    <property type="entry name" value="Shikimate_DH_fam"/>
</dbReference>
<comment type="caution">
    <text evidence="4">The sequence shown here is derived from an EMBL/GenBank/DDBJ whole genome shotgun (WGS) entry which is preliminary data.</text>
</comment>
<dbReference type="InterPro" id="IPR046346">
    <property type="entry name" value="Aminoacid_DH-like_N_sf"/>
</dbReference>
<feature type="domain" description="Shikimate dehydrogenase substrate binding N-terminal" evidence="3">
    <location>
        <begin position="1"/>
        <end position="70"/>
    </location>
</feature>
<dbReference type="GO" id="GO:0019632">
    <property type="term" value="P:shikimate metabolic process"/>
    <property type="evidence" value="ECO:0007669"/>
    <property type="project" value="TreeGrafter"/>
</dbReference>
<accession>A0A6I4YJ54</accession>
<dbReference type="InterPro" id="IPR013708">
    <property type="entry name" value="Shikimate_DH-bd_N"/>
</dbReference>
<keyword evidence="2" id="KW-0057">Aromatic amino acid biosynthesis</keyword>
<evidence type="ECO:0000259" key="3">
    <source>
        <dbReference type="Pfam" id="PF08501"/>
    </source>
</evidence>
<proteinExistence type="predicted"/>
<dbReference type="GO" id="GO:0009073">
    <property type="term" value="P:aromatic amino acid family biosynthetic process"/>
    <property type="evidence" value="ECO:0007669"/>
    <property type="project" value="UniProtKB-KW"/>
</dbReference>
<dbReference type="Proteomes" id="UP000430519">
    <property type="component" value="Unassembled WGS sequence"/>
</dbReference>
<dbReference type="GO" id="GO:0005829">
    <property type="term" value="C:cytosol"/>
    <property type="evidence" value="ECO:0007669"/>
    <property type="project" value="TreeGrafter"/>
</dbReference>
<dbReference type="GO" id="GO:0050661">
    <property type="term" value="F:NADP binding"/>
    <property type="evidence" value="ECO:0007669"/>
    <property type="project" value="TreeGrafter"/>
</dbReference>
<gene>
    <name evidence="4" type="ORF">GLX28_13250</name>
</gene>
<evidence type="ECO:0000256" key="1">
    <source>
        <dbReference type="ARBA" id="ARBA00004871"/>
    </source>
</evidence>
<dbReference type="GO" id="GO:0009423">
    <property type="term" value="P:chorismate biosynthetic process"/>
    <property type="evidence" value="ECO:0007669"/>
    <property type="project" value="TreeGrafter"/>
</dbReference>
<dbReference type="Gene3D" id="3.40.50.720">
    <property type="entry name" value="NAD(P)-binding Rossmann-like Domain"/>
    <property type="match status" value="1"/>
</dbReference>
<evidence type="ECO:0000256" key="2">
    <source>
        <dbReference type="ARBA" id="ARBA00023141"/>
    </source>
</evidence>
<organism evidence="4 5">
    <name type="scientific">Deinococcus xianganensis</name>
    <dbReference type="NCBI Taxonomy" id="1507289"/>
    <lineage>
        <taxon>Bacteria</taxon>
        <taxon>Thermotogati</taxon>
        <taxon>Deinococcota</taxon>
        <taxon>Deinococci</taxon>
        <taxon>Deinococcales</taxon>
        <taxon>Deinococcaceae</taxon>
        <taxon>Deinococcus</taxon>
    </lineage>
</organism>
<keyword evidence="5" id="KW-1185">Reference proteome</keyword>
<name>A0A6I4YJ54_9DEIO</name>
<dbReference type="Gene3D" id="3.40.50.10860">
    <property type="entry name" value="Leucine Dehydrogenase, chain A, domain 1"/>
    <property type="match status" value="1"/>
</dbReference>
<dbReference type="PANTHER" id="PTHR21089:SF1">
    <property type="entry name" value="BIFUNCTIONAL 3-DEHYDROQUINATE DEHYDRATASE_SHIKIMATE DEHYDROGENASE, CHLOROPLASTIC"/>
    <property type="match status" value="1"/>
</dbReference>
<dbReference type="Pfam" id="PF08501">
    <property type="entry name" value="Shikimate_dh_N"/>
    <property type="match status" value="1"/>
</dbReference>
<dbReference type="PANTHER" id="PTHR21089">
    <property type="entry name" value="SHIKIMATE DEHYDROGENASE"/>
    <property type="match status" value="1"/>
</dbReference>
<reference evidence="4 5" key="1">
    <citation type="submission" date="2019-11" db="EMBL/GenBank/DDBJ databases">
        <title>Genome sequence of Deinococcus xianganensis Y35, AI-2 producing algicidal bacterium, isolated from lake water.</title>
        <authorList>
            <person name="Li Y."/>
        </authorList>
    </citation>
    <scope>NUCLEOTIDE SEQUENCE [LARGE SCALE GENOMIC DNA]</scope>
    <source>
        <strain evidence="4 5">Y35</strain>
    </source>
</reference>
<evidence type="ECO:0000313" key="5">
    <source>
        <dbReference type="Proteomes" id="UP000430519"/>
    </source>
</evidence>
<evidence type="ECO:0000313" key="4">
    <source>
        <dbReference type="EMBL" id="MXV20600.1"/>
    </source>
</evidence>
<sequence>MHGAAFAYAGLPGTYEARRVPAGELAAAVAGLRAPAVLGANLSLPHKEAALPLLDALSDAARAIGAVNTVVHRDGQLRGENTDAPGLLAALRDAGLPDLEPGAPVVILGAGGA</sequence>
<feature type="non-terminal residue" evidence="4">
    <location>
        <position position="113"/>
    </location>
</feature>
<comment type="pathway">
    <text evidence="1">Metabolic intermediate biosynthesis; chorismate biosynthesis; chorismate from D-erythrose 4-phosphate and phosphoenolpyruvate: step 4/7.</text>
</comment>
<protein>
    <submittedName>
        <fullName evidence="4">Shikimate dehydrogenase</fullName>
    </submittedName>
</protein>
<dbReference type="SUPFAM" id="SSF53223">
    <property type="entry name" value="Aminoacid dehydrogenase-like, N-terminal domain"/>
    <property type="match status" value="1"/>
</dbReference>
<dbReference type="GO" id="GO:0004764">
    <property type="term" value="F:shikimate 3-dehydrogenase (NADP+) activity"/>
    <property type="evidence" value="ECO:0007669"/>
    <property type="project" value="InterPro"/>
</dbReference>
<dbReference type="EMBL" id="WVHK01000051">
    <property type="protein sequence ID" value="MXV20600.1"/>
    <property type="molecule type" value="Genomic_DNA"/>
</dbReference>
<dbReference type="AlphaFoldDB" id="A0A6I4YJ54"/>
<keyword evidence="2" id="KW-0028">Amino-acid biosynthesis</keyword>